<dbReference type="Proteomes" id="UP001148629">
    <property type="component" value="Unassembled WGS sequence"/>
</dbReference>
<protein>
    <submittedName>
        <fullName evidence="1">Uncharacterized protein</fullName>
    </submittedName>
</protein>
<organism evidence="1 2">
    <name type="scientific">Fusarium decemcellulare</name>
    <dbReference type="NCBI Taxonomy" id="57161"/>
    <lineage>
        <taxon>Eukaryota</taxon>
        <taxon>Fungi</taxon>
        <taxon>Dikarya</taxon>
        <taxon>Ascomycota</taxon>
        <taxon>Pezizomycotina</taxon>
        <taxon>Sordariomycetes</taxon>
        <taxon>Hypocreomycetidae</taxon>
        <taxon>Hypocreales</taxon>
        <taxon>Nectriaceae</taxon>
        <taxon>Fusarium</taxon>
        <taxon>Fusarium decemcellulare species complex</taxon>
    </lineage>
</organism>
<name>A0ACC1ST78_9HYPO</name>
<reference evidence="1" key="1">
    <citation type="submission" date="2022-08" db="EMBL/GenBank/DDBJ databases">
        <title>Genome Sequence of Fusarium decemcellulare.</title>
        <authorList>
            <person name="Buettner E."/>
        </authorList>
    </citation>
    <scope>NUCLEOTIDE SEQUENCE</scope>
    <source>
        <strain evidence="1">Babe19</strain>
    </source>
</reference>
<proteinExistence type="predicted"/>
<evidence type="ECO:0000313" key="2">
    <source>
        <dbReference type="Proteomes" id="UP001148629"/>
    </source>
</evidence>
<comment type="caution">
    <text evidence="1">The sequence shown here is derived from an EMBL/GenBank/DDBJ whole genome shotgun (WGS) entry which is preliminary data.</text>
</comment>
<keyword evidence="2" id="KW-1185">Reference proteome</keyword>
<dbReference type="EMBL" id="JANRMS010000133">
    <property type="protein sequence ID" value="KAJ3545902.1"/>
    <property type="molecule type" value="Genomic_DNA"/>
</dbReference>
<accession>A0ACC1ST78</accession>
<evidence type="ECO:0000313" key="1">
    <source>
        <dbReference type="EMBL" id="KAJ3545902.1"/>
    </source>
</evidence>
<sequence>MDQISTCTRSTQVPCDGLLIDMDGTIIDSTMAVEKNWRLQVIGDEIGVSHDVILQTSHGRRSMDVFKDLAPEKANWEYITSIEERLPRLFSKEVTEILGARDLLLSVVRNKIPWAIVTSGSAPLVLGWLEAFGLPKPEHLVTAESVAEGKPDPECYLLGRKHLGLNKPCHNVIVLEDSPAGIYAGKLAGCKVLGLVTSHTLDQIVQAKPDWIVKDLDSIKLARDDQDNLVVEISDMPAV</sequence>
<gene>
    <name evidence="1" type="ORF">NM208_g2272</name>
</gene>